<dbReference type="InterPro" id="IPR037523">
    <property type="entry name" value="VOC_core"/>
</dbReference>
<evidence type="ECO:0000256" key="2">
    <source>
        <dbReference type="ARBA" id="ARBA00021572"/>
    </source>
</evidence>
<comment type="caution">
    <text evidence="5">The sequence shown here is derived from an EMBL/GenBank/DDBJ whole genome shotgun (WGS) entry which is preliminary data.</text>
</comment>
<dbReference type="SUPFAM" id="SSF54593">
    <property type="entry name" value="Glyoxalase/Bleomycin resistance protein/Dihydroxybiphenyl dioxygenase"/>
    <property type="match status" value="1"/>
</dbReference>
<reference evidence="5 6" key="1">
    <citation type="submission" date="2022-03" db="EMBL/GenBank/DDBJ databases">
        <title>Complete genome analysis of Roseomonas KG 17.1 : a prolific producer of plant growth promoters.</title>
        <authorList>
            <person name="Saadouli I."/>
            <person name="Najjari A."/>
            <person name="Mosbah A."/>
            <person name="Ouzari H.I."/>
        </authorList>
    </citation>
    <scope>NUCLEOTIDE SEQUENCE [LARGE SCALE GENOMIC DNA]</scope>
    <source>
        <strain evidence="5 6">KG17-1</strain>
    </source>
</reference>
<comment type="similarity">
    <text evidence="1">Belongs to the bleomycin resistance protein family.</text>
</comment>
<protein>
    <recommendedName>
        <fullName evidence="2">Bleomycin resistance protein</fullName>
    </recommendedName>
</protein>
<organism evidence="5 6">
    <name type="scientific">Teichococcus vastitatis</name>
    <dbReference type="NCBI Taxonomy" id="2307076"/>
    <lineage>
        <taxon>Bacteria</taxon>
        <taxon>Pseudomonadati</taxon>
        <taxon>Pseudomonadota</taxon>
        <taxon>Alphaproteobacteria</taxon>
        <taxon>Acetobacterales</taxon>
        <taxon>Roseomonadaceae</taxon>
        <taxon>Roseomonas</taxon>
    </lineage>
</organism>
<dbReference type="PROSITE" id="PS51819">
    <property type="entry name" value="VOC"/>
    <property type="match status" value="1"/>
</dbReference>
<evidence type="ECO:0000259" key="4">
    <source>
        <dbReference type="PROSITE" id="PS51819"/>
    </source>
</evidence>
<evidence type="ECO:0000313" key="6">
    <source>
        <dbReference type="Proteomes" id="UP001201985"/>
    </source>
</evidence>
<evidence type="ECO:0000256" key="3">
    <source>
        <dbReference type="ARBA" id="ARBA00023251"/>
    </source>
</evidence>
<name>A0ABS9W5C6_9PROT</name>
<proteinExistence type="inferred from homology"/>
<dbReference type="Gene3D" id="3.10.180.10">
    <property type="entry name" value="2,3-Dihydroxybiphenyl 1,2-Dioxygenase, domain 1"/>
    <property type="match status" value="1"/>
</dbReference>
<dbReference type="InterPro" id="IPR029068">
    <property type="entry name" value="Glyas_Bleomycin-R_OHBP_Dase"/>
</dbReference>
<evidence type="ECO:0000256" key="1">
    <source>
        <dbReference type="ARBA" id="ARBA00011051"/>
    </source>
</evidence>
<dbReference type="Pfam" id="PF00903">
    <property type="entry name" value="Glyoxalase"/>
    <property type="match status" value="1"/>
</dbReference>
<dbReference type="InterPro" id="IPR004360">
    <property type="entry name" value="Glyas_Fos-R_dOase_dom"/>
</dbReference>
<sequence>MAVPPQQANPAEVPPEAVALVPELEVSDFARSLRFYTGLLGFRVLYDRPERPFAYLTLGAAHLMIEHGGSWITGALEKPLGRGMNLQITVPDADAVAARLATAEWPLFRPPEEAWYRRGGEFVGARQWVVQDPDGYLLRFEHALGTRPA</sequence>
<dbReference type="RefSeq" id="WP_120006254.1">
    <property type="nucleotide sequence ID" value="NZ_JALBUU010000004.1"/>
</dbReference>
<gene>
    <name evidence="5" type="ORF">MON41_12025</name>
</gene>
<dbReference type="InterPro" id="IPR000335">
    <property type="entry name" value="Bleomycin-R"/>
</dbReference>
<keyword evidence="3" id="KW-0046">Antibiotic resistance</keyword>
<evidence type="ECO:0000313" key="5">
    <source>
        <dbReference type="EMBL" id="MCI0754484.1"/>
    </source>
</evidence>
<feature type="domain" description="VOC" evidence="4">
    <location>
        <begin position="17"/>
        <end position="143"/>
    </location>
</feature>
<dbReference type="CDD" id="cd08349">
    <property type="entry name" value="BLMA_like"/>
    <property type="match status" value="1"/>
</dbReference>
<dbReference type="Proteomes" id="UP001201985">
    <property type="component" value="Unassembled WGS sequence"/>
</dbReference>
<keyword evidence="6" id="KW-1185">Reference proteome</keyword>
<accession>A0ABS9W5C6</accession>
<dbReference type="EMBL" id="JALBUU010000004">
    <property type="protein sequence ID" value="MCI0754484.1"/>
    <property type="molecule type" value="Genomic_DNA"/>
</dbReference>